<dbReference type="AlphaFoldDB" id="A0A1A8X3R6"/>
<reference evidence="3" key="1">
    <citation type="submission" date="2016-05" db="EMBL/GenBank/DDBJ databases">
        <authorList>
            <person name="Naeem Raeece"/>
        </authorList>
    </citation>
    <scope>NUCLEOTIDE SEQUENCE [LARGE SCALE GENOMIC DNA]</scope>
</reference>
<sequence>MERFNEEEWELNSDVTSSAYDSYCNEFENGRENIKKLCKKVAKYLKNLSELDKFNKENHHDVRKINYGLILDGIRKNDEIIQTKINQNCLKTEEQNNARKRHEFIGGLGTNYKLTSYKPCFYYIYCSFDECKEISDSYNYFKDYAIIKNKISSLSIEKEKKYYKYLAYVDDLYKSHRKKFCDDNFYWNDGYGYFKCEDKYIPDSLMPMLINSLQTLNITTRDEELSSIIEKYWGSENFSSVVTQLIVNFICAQKGDPFHRISYKLECKDTNSNENYTNKLGFNTKKSQRVSFDFSDLIHAVTLITTGILGMLVFSIILNKFTPFGRFVKRSVHREENIKDYNHDGYEEELFGNNYNYANIKSQSRRVHLVYHPV</sequence>
<keyword evidence="1" id="KW-1133">Transmembrane helix</keyword>
<protein>
    <submittedName>
        <fullName evidence="2">PIR Superfamily Protein</fullName>
    </submittedName>
</protein>
<dbReference type="EMBL" id="FLQV01000962">
    <property type="protein sequence ID" value="SBS98817.1"/>
    <property type="molecule type" value="Genomic_DNA"/>
</dbReference>
<keyword evidence="1" id="KW-0812">Transmembrane</keyword>
<dbReference type="Proteomes" id="UP000078546">
    <property type="component" value="Unassembled WGS sequence"/>
</dbReference>
<evidence type="ECO:0000313" key="2">
    <source>
        <dbReference type="EMBL" id="SBS98817.1"/>
    </source>
</evidence>
<proteinExistence type="predicted"/>
<keyword evidence="1" id="KW-0472">Membrane</keyword>
<dbReference type="Pfam" id="PF05795">
    <property type="entry name" value="Plasmodium_Vir"/>
    <property type="match status" value="1"/>
</dbReference>
<evidence type="ECO:0000313" key="3">
    <source>
        <dbReference type="Proteomes" id="UP000078546"/>
    </source>
</evidence>
<gene>
    <name evidence="2" type="ORF">POVCU1_048970</name>
</gene>
<organism evidence="2 3">
    <name type="scientific">Plasmodium ovale curtisi</name>
    <dbReference type="NCBI Taxonomy" id="864141"/>
    <lineage>
        <taxon>Eukaryota</taxon>
        <taxon>Sar</taxon>
        <taxon>Alveolata</taxon>
        <taxon>Apicomplexa</taxon>
        <taxon>Aconoidasida</taxon>
        <taxon>Haemosporida</taxon>
        <taxon>Plasmodiidae</taxon>
        <taxon>Plasmodium</taxon>
        <taxon>Plasmodium (Plasmodium)</taxon>
    </lineage>
</organism>
<evidence type="ECO:0000256" key="1">
    <source>
        <dbReference type="SAM" id="Phobius"/>
    </source>
</evidence>
<dbReference type="InterPro" id="IPR008780">
    <property type="entry name" value="Plasmodium_Vir"/>
</dbReference>
<feature type="transmembrane region" description="Helical" evidence="1">
    <location>
        <begin position="297"/>
        <end position="318"/>
    </location>
</feature>
<name>A0A1A8X3R6_PLAOA</name>
<accession>A0A1A8X3R6</accession>